<accession>A0A2A9DLU0</accession>
<evidence type="ECO:0000256" key="1">
    <source>
        <dbReference type="ARBA" id="ARBA00004651"/>
    </source>
</evidence>
<dbReference type="RefSeq" id="WP_098388817.1">
    <property type="nucleotide sequence ID" value="NZ_LS483464.1"/>
</dbReference>
<dbReference type="InterPro" id="IPR001123">
    <property type="entry name" value="LeuE-type"/>
</dbReference>
<evidence type="ECO:0000256" key="2">
    <source>
        <dbReference type="ARBA" id="ARBA00022475"/>
    </source>
</evidence>
<dbReference type="PANTHER" id="PTHR30086">
    <property type="entry name" value="ARGININE EXPORTER PROTEIN ARGO"/>
    <property type="match status" value="1"/>
</dbReference>
<evidence type="ECO:0000256" key="5">
    <source>
        <dbReference type="ARBA" id="ARBA00023136"/>
    </source>
</evidence>
<sequence length="196" mass="20387">MLGLLVAWIAVLLSPGPDVFQIIRVGSRSRRAGVLCALGIMTGNTGWALASWLGLAALPAQAIAAVQILGGVFLVWMGVQAVRPAPAPAGAGGDGDGSAPPAQPRERNPFLVGLVTNLANPKALLFFAAIFAQYGNSFWAVALVCSTGFIYFISFALLVDKISPLLQRLGPWLDRGAGILFIIFGLIIAVGGFSTL</sequence>
<evidence type="ECO:0000313" key="7">
    <source>
        <dbReference type="EMBL" id="PFG27554.1"/>
    </source>
</evidence>
<feature type="transmembrane region" description="Helical" evidence="6">
    <location>
        <begin position="52"/>
        <end position="76"/>
    </location>
</feature>
<evidence type="ECO:0000313" key="8">
    <source>
        <dbReference type="Proteomes" id="UP000221653"/>
    </source>
</evidence>
<name>A0A2A9DLU0_9CORY</name>
<gene>
    <name evidence="7" type="ORF">ATK06_0624</name>
</gene>
<comment type="subcellular location">
    <subcellularLocation>
        <location evidence="1">Cell membrane</location>
        <topology evidence="1">Multi-pass membrane protein</topology>
    </subcellularLocation>
</comment>
<comment type="caution">
    <text evidence="7">The sequence shown here is derived from an EMBL/GenBank/DDBJ whole genome shotgun (WGS) entry which is preliminary data.</text>
</comment>
<dbReference type="OrthoDB" id="9784202at2"/>
<dbReference type="Proteomes" id="UP000221653">
    <property type="component" value="Unassembled WGS sequence"/>
</dbReference>
<dbReference type="AlphaFoldDB" id="A0A2A9DLU0"/>
<evidence type="ECO:0000256" key="3">
    <source>
        <dbReference type="ARBA" id="ARBA00022692"/>
    </source>
</evidence>
<keyword evidence="4 6" id="KW-1133">Transmembrane helix</keyword>
<keyword evidence="8" id="KW-1185">Reference proteome</keyword>
<protein>
    <submittedName>
        <fullName evidence="7">Threonine/homoserine/homoserine lactone efflux protein</fullName>
    </submittedName>
</protein>
<keyword evidence="2" id="KW-1003">Cell membrane</keyword>
<feature type="transmembrane region" description="Helical" evidence="6">
    <location>
        <begin position="138"/>
        <end position="160"/>
    </location>
</feature>
<keyword evidence="5 6" id="KW-0472">Membrane</keyword>
<dbReference type="PANTHER" id="PTHR30086:SF20">
    <property type="entry name" value="ARGININE EXPORTER PROTEIN ARGO-RELATED"/>
    <property type="match status" value="1"/>
</dbReference>
<proteinExistence type="predicted"/>
<evidence type="ECO:0000256" key="6">
    <source>
        <dbReference type="SAM" id="Phobius"/>
    </source>
</evidence>
<dbReference type="STRING" id="1724.GCA_001044175_00115"/>
<dbReference type="Pfam" id="PF01810">
    <property type="entry name" value="LysE"/>
    <property type="match status" value="1"/>
</dbReference>
<dbReference type="GO" id="GO:0015171">
    <property type="term" value="F:amino acid transmembrane transporter activity"/>
    <property type="evidence" value="ECO:0007669"/>
    <property type="project" value="TreeGrafter"/>
</dbReference>
<dbReference type="GO" id="GO:0005886">
    <property type="term" value="C:plasma membrane"/>
    <property type="evidence" value="ECO:0007669"/>
    <property type="project" value="UniProtKB-SubCell"/>
</dbReference>
<dbReference type="EMBL" id="PDJF01000001">
    <property type="protein sequence ID" value="PFG27554.1"/>
    <property type="molecule type" value="Genomic_DNA"/>
</dbReference>
<evidence type="ECO:0000256" key="4">
    <source>
        <dbReference type="ARBA" id="ARBA00022989"/>
    </source>
</evidence>
<feature type="transmembrane region" description="Helical" evidence="6">
    <location>
        <begin position="172"/>
        <end position="193"/>
    </location>
</feature>
<reference evidence="7 8" key="1">
    <citation type="submission" date="2017-10" db="EMBL/GenBank/DDBJ databases">
        <title>Sequencing the genomes of 1000 actinobacteria strains.</title>
        <authorList>
            <person name="Klenk H.-P."/>
        </authorList>
    </citation>
    <scope>NUCLEOTIDE SEQUENCE [LARGE SCALE GENOMIC DNA]</scope>
    <source>
        <strain evidence="7 8">DSM 20688</strain>
    </source>
</reference>
<keyword evidence="3 6" id="KW-0812">Transmembrane</keyword>
<feature type="transmembrane region" description="Helical" evidence="6">
    <location>
        <begin position="110"/>
        <end position="132"/>
    </location>
</feature>
<organism evidence="7 8">
    <name type="scientific">Corynebacterium renale</name>
    <dbReference type="NCBI Taxonomy" id="1724"/>
    <lineage>
        <taxon>Bacteria</taxon>
        <taxon>Bacillati</taxon>
        <taxon>Actinomycetota</taxon>
        <taxon>Actinomycetes</taxon>
        <taxon>Mycobacteriales</taxon>
        <taxon>Corynebacteriaceae</taxon>
        <taxon>Corynebacterium</taxon>
    </lineage>
</organism>